<organism evidence="3 4">
    <name type="scientific">Nonomuraea dietziae</name>
    <dbReference type="NCBI Taxonomy" id="65515"/>
    <lineage>
        <taxon>Bacteria</taxon>
        <taxon>Bacillati</taxon>
        <taxon>Actinomycetota</taxon>
        <taxon>Actinomycetes</taxon>
        <taxon>Streptosporangiales</taxon>
        <taxon>Streptosporangiaceae</taxon>
        <taxon>Nonomuraea</taxon>
    </lineage>
</organism>
<reference evidence="3 4" key="1">
    <citation type="submission" date="2020-08" db="EMBL/GenBank/DDBJ databases">
        <title>Sequencing the genomes of 1000 actinobacteria strains.</title>
        <authorList>
            <person name="Klenk H.-P."/>
        </authorList>
    </citation>
    <scope>NUCLEOTIDE SEQUENCE [LARGE SCALE GENOMIC DNA]</scope>
    <source>
        <strain evidence="3 4">DSM 44320</strain>
    </source>
</reference>
<keyword evidence="2" id="KW-0812">Transmembrane</keyword>
<proteinExistence type="predicted"/>
<feature type="transmembrane region" description="Helical" evidence="2">
    <location>
        <begin position="20"/>
        <end position="38"/>
    </location>
</feature>
<sequence length="237" mass="24535">MQLSVAAAGYDIGSGRTVPPVAVVLGLISVVIGGLARARSVGIGVGNRRAGAVTALALGLTSLITGGPHAAGSAGGSGTGRGHLRPAVPADRHGPGRAGPVPSPPHRLTRPRRGFTHDLDSSDEAHGLRSRILFSAHALEDPAQEPHARSQHALGDLHRVTTERVRHLAIVNRAVAFVQADPGNPKAGALQIRRPAVVAVLADVFDGMGERARDLDDLPLSPIERRVLRAVASLFPT</sequence>
<evidence type="ECO:0000256" key="1">
    <source>
        <dbReference type="SAM" id="MobiDB-lite"/>
    </source>
</evidence>
<dbReference type="Proteomes" id="UP000579945">
    <property type="component" value="Unassembled WGS sequence"/>
</dbReference>
<dbReference type="EMBL" id="JACIBV010000001">
    <property type="protein sequence ID" value="MBB3726569.1"/>
    <property type="molecule type" value="Genomic_DNA"/>
</dbReference>
<evidence type="ECO:0000313" key="3">
    <source>
        <dbReference type="EMBL" id="MBB3726569.1"/>
    </source>
</evidence>
<keyword evidence="4" id="KW-1185">Reference proteome</keyword>
<dbReference type="InterPro" id="IPR045770">
    <property type="entry name" value="DUF6223"/>
</dbReference>
<feature type="region of interest" description="Disordered" evidence="1">
    <location>
        <begin position="69"/>
        <end position="111"/>
    </location>
</feature>
<dbReference type="AlphaFoldDB" id="A0A7W5V0N9"/>
<keyword evidence="2" id="KW-0472">Membrane</keyword>
<name>A0A7W5V0N9_9ACTN</name>
<evidence type="ECO:0000256" key="2">
    <source>
        <dbReference type="SAM" id="Phobius"/>
    </source>
</evidence>
<evidence type="ECO:0000313" key="4">
    <source>
        <dbReference type="Proteomes" id="UP000579945"/>
    </source>
</evidence>
<dbReference type="RefSeq" id="WP_221241063.1">
    <property type="nucleotide sequence ID" value="NZ_BAAAXX010000040.1"/>
</dbReference>
<keyword evidence="2" id="KW-1133">Transmembrane helix</keyword>
<dbReference type="GeneID" id="95396014"/>
<gene>
    <name evidence="3" type="ORF">FHR33_002429</name>
</gene>
<protein>
    <submittedName>
        <fullName evidence="3">Uncharacterized protein</fullName>
    </submittedName>
</protein>
<comment type="caution">
    <text evidence="3">The sequence shown here is derived from an EMBL/GenBank/DDBJ whole genome shotgun (WGS) entry which is preliminary data.</text>
</comment>
<accession>A0A7W5V0N9</accession>
<dbReference type="Pfam" id="PF19733">
    <property type="entry name" value="DUF6223"/>
    <property type="match status" value="1"/>
</dbReference>